<feature type="domain" description="Histidine kinase/HSP90-like ATPase" evidence="3">
    <location>
        <begin position="15"/>
        <end position="127"/>
    </location>
</feature>
<dbReference type="InterPro" id="IPR036890">
    <property type="entry name" value="HATPase_C_sf"/>
</dbReference>
<keyword evidence="4" id="KW-0808">Transferase</keyword>
<dbReference type="PANTHER" id="PTHR35526:SF3">
    <property type="entry name" value="ANTI-SIGMA-F FACTOR RSBW"/>
    <property type="match status" value="1"/>
</dbReference>
<dbReference type="InterPro" id="IPR003594">
    <property type="entry name" value="HATPase_dom"/>
</dbReference>
<organism evidence="4 5">
    <name type="scientific">Nocardiopsis mwathae</name>
    <dbReference type="NCBI Taxonomy" id="1472723"/>
    <lineage>
        <taxon>Bacteria</taxon>
        <taxon>Bacillati</taxon>
        <taxon>Actinomycetota</taxon>
        <taxon>Actinomycetes</taxon>
        <taxon>Streptosporangiales</taxon>
        <taxon>Nocardiopsidaceae</taxon>
        <taxon>Nocardiopsis</taxon>
    </lineage>
</organism>
<keyword evidence="5" id="KW-1185">Reference proteome</keyword>
<dbReference type="EMBL" id="JACHDS010000001">
    <property type="protein sequence ID" value="MBB6174059.1"/>
    <property type="molecule type" value="Genomic_DNA"/>
</dbReference>
<evidence type="ECO:0000313" key="4">
    <source>
        <dbReference type="EMBL" id="MBB6174059.1"/>
    </source>
</evidence>
<dbReference type="Proteomes" id="UP000546642">
    <property type="component" value="Unassembled WGS sequence"/>
</dbReference>
<evidence type="ECO:0000259" key="3">
    <source>
        <dbReference type="Pfam" id="PF13581"/>
    </source>
</evidence>
<keyword evidence="1" id="KW-0723">Serine/threonine-protein kinase</keyword>
<evidence type="ECO:0000256" key="2">
    <source>
        <dbReference type="SAM" id="MobiDB-lite"/>
    </source>
</evidence>
<dbReference type="PANTHER" id="PTHR35526">
    <property type="entry name" value="ANTI-SIGMA-F FACTOR RSBW-RELATED"/>
    <property type="match status" value="1"/>
</dbReference>
<dbReference type="InterPro" id="IPR050267">
    <property type="entry name" value="Anti-sigma-factor_SerPK"/>
</dbReference>
<dbReference type="AlphaFoldDB" id="A0A7W9YL94"/>
<proteinExistence type="predicted"/>
<comment type="caution">
    <text evidence="4">The sequence shown here is derived from an EMBL/GenBank/DDBJ whole genome shotgun (WGS) entry which is preliminary data.</text>
</comment>
<reference evidence="4 5" key="1">
    <citation type="submission" date="2020-08" db="EMBL/GenBank/DDBJ databases">
        <title>Sequencing the genomes of 1000 actinobacteria strains.</title>
        <authorList>
            <person name="Klenk H.-P."/>
        </authorList>
    </citation>
    <scope>NUCLEOTIDE SEQUENCE [LARGE SCALE GENOMIC DNA]</scope>
    <source>
        <strain evidence="4 5">DSM 46659</strain>
    </source>
</reference>
<evidence type="ECO:0000256" key="1">
    <source>
        <dbReference type="ARBA" id="ARBA00022527"/>
    </source>
</evidence>
<dbReference type="Gene3D" id="3.30.565.10">
    <property type="entry name" value="Histidine kinase-like ATPase, C-terminal domain"/>
    <property type="match status" value="1"/>
</dbReference>
<dbReference type="Pfam" id="PF13581">
    <property type="entry name" value="HATPase_c_2"/>
    <property type="match status" value="1"/>
</dbReference>
<accession>A0A7W9YL94</accession>
<evidence type="ECO:0000313" key="5">
    <source>
        <dbReference type="Proteomes" id="UP000546642"/>
    </source>
</evidence>
<keyword evidence="4" id="KW-0418">Kinase</keyword>
<dbReference type="EC" id="2.7.11.1" evidence="4"/>
<protein>
    <submittedName>
        <fullName evidence="4">Serine/threonine-protein kinase RsbW</fullName>
        <ecNumber evidence="4">2.7.11.1</ecNumber>
    </submittedName>
</protein>
<dbReference type="RefSeq" id="WP_184077861.1">
    <property type="nucleotide sequence ID" value="NZ_JACHDS010000001.1"/>
</dbReference>
<gene>
    <name evidence="4" type="ORF">HNR23_004119</name>
</gene>
<name>A0A7W9YL94_9ACTN</name>
<dbReference type="GO" id="GO:0004674">
    <property type="term" value="F:protein serine/threonine kinase activity"/>
    <property type="evidence" value="ECO:0007669"/>
    <property type="project" value="UniProtKB-KW"/>
</dbReference>
<sequence length="158" mass="17449">MDEQFSITLPRHAYTVTVMRDVLRTAFRVHGICGDCAFPILIAATEACANAVDHGAPAPDYEVRLRLRPSLCLLEVSHTGPEFRAGRVPLPELEWESGRGILLMRALMDSVAFHASRSGGVTVWMCKQLHPAEPSRRGARRSAATIPASRRPPERLHS</sequence>
<feature type="region of interest" description="Disordered" evidence="2">
    <location>
        <begin position="134"/>
        <end position="158"/>
    </location>
</feature>
<dbReference type="SUPFAM" id="SSF55874">
    <property type="entry name" value="ATPase domain of HSP90 chaperone/DNA topoisomerase II/histidine kinase"/>
    <property type="match status" value="1"/>
</dbReference>
<dbReference type="CDD" id="cd16936">
    <property type="entry name" value="HATPase_RsbW-like"/>
    <property type="match status" value="1"/>
</dbReference>